<name>A0AAF0DHA7_9EURO</name>
<dbReference type="SUPFAM" id="SSF88713">
    <property type="entry name" value="Glycoside hydrolase/deacetylase"/>
    <property type="match status" value="1"/>
</dbReference>
<dbReference type="PANTHER" id="PTHR10587:SF137">
    <property type="entry name" value="4-DEOXY-4-FORMAMIDO-L-ARABINOSE-PHOSPHOUNDECAPRENOL DEFORMYLASE ARND-RELATED"/>
    <property type="match status" value="1"/>
</dbReference>
<feature type="domain" description="NodB homology" evidence="6">
    <location>
        <begin position="45"/>
        <end position="239"/>
    </location>
</feature>
<dbReference type="AlphaFoldDB" id="A0AAF0DHA7"/>
<accession>A0AAF0DHA7</accession>
<dbReference type="CDD" id="cd10958">
    <property type="entry name" value="CE4_NodB_like_2"/>
    <property type="match status" value="1"/>
</dbReference>
<dbReference type="Pfam" id="PF01522">
    <property type="entry name" value="Polysacc_deac_1"/>
    <property type="match status" value="1"/>
</dbReference>
<dbReference type="PANTHER" id="PTHR10587">
    <property type="entry name" value="GLYCOSYL TRANSFERASE-RELATED"/>
    <property type="match status" value="1"/>
</dbReference>
<evidence type="ECO:0000256" key="5">
    <source>
        <dbReference type="ARBA" id="ARBA00048494"/>
    </source>
</evidence>
<dbReference type="GO" id="GO:0005975">
    <property type="term" value="P:carbohydrate metabolic process"/>
    <property type="evidence" value="ECO:0007669"/>
    <property type="project" value="InterPro"/>
</dbReference>
<dbReference type="GO" id="GO:0006032">
    <property type="term" value="P:chitin catabolic process"/>
    <property type="evidence" value="ECO:0007669"/>
    <property type="project" value="UniProtKB-KW"/>
</dbReference>
<evidence type="ECO:0000313" key="8">
    <source>
        <dbReference type="Proteomes" id="UP001219355"/>
    </source>
</evidence>
<dbReference type="InterPro" id="IPR002509">
    <property type="entry name" value="NODB_dom"/>
</dbReference>
<dbReference type="InterPro" id="IPR011330">
    <property type="entry name" value="Glyco_hydro/deAcase_b/a-brl"/>
</dbReference>
<gene>
    <name evidence="7" type="ORF">PRK78_004030</name>
</gene>
<evidence type="ECO:0000256" key="1">
    <source>
        <dbReference type="ARBA" id="ARBA00001941"/>
    </source>
</evidence>
<protein>
    <recommendedName>
        <fullName evidence="4">chitin deacetylase</fullName>
        <ecNumber evidence="4">3.5.1.41</ecNumber>
    </recommendedName>
</protein>
<evidence type="ECO:0000259" key="6">
    <source>
        <dbReference type="PROSITE" id="PS51677"/>
    </source>
</evidence>
<proteinExistence type="predicted"/>
<keyword evidence="2" id="KW-0146">Chitin degradation</keyword>
<comment type="cofactor">
    <cofactor evidence="1">
        <name>Co(2+)</name>
        <dbReference type="ChEBI" id="CHEBI:48828"/>
    </cofactor>
</comment>
<dbReference type="EC" id="3.5.1.41" evidence="4"/>
<evidence type="ECO:0000256" key="3">
    <source>
        <dbReference type="ARBA" id="ARBA00023285"/>
    </source>
</evidence>
<dbReference type="GO" id="GO:0009272">
    <property type="term" value="P:fungal-type cell wall biogenesis"/>
    <property type="evidence" value="ECO:0007669"/>
    <property type="project" value="UniProtKB-ARBA"/>
</dbReference>
<evidence type="ECO:0000256" key="4">
    <source>
        <dbReference type="ARBA" id="ARBA00024056"/>
    </source>
</evidence>
<keyword evidence="2" id="KW-0624">Polysaccharide degradation</keyword>
<dbReference type="Proteomes" id="UP001219355">
    <property type="component" value="Chromosome 2"/>
</dbReference>
<dbReference type="EMBL" id="CP120628">
    <property type="protein sequence ID" value="WEW58562.1"/>
    <property type="molecule type" value="Genomic_DNA"/>
</dbReference>
<dbReference type="GO" id="GO:0004099">
    <property type="term" value="F:chitin deacetylase activity"/>
    <property type="evidence" value="ECO:0007669"/>
    <property type="project" value="UniProtKB-EC"/>
</dbReference>
<dbReference type="InterPro" id="IPR050248">
    <property type="entry name" value="Polysacc_deacetylase_ArnD"/>
</dbReference>
<keyword evidence="3" id="KW-0170">Cobalt</keyword>
<keyword evidence="2" id="KW-0119">Carbohydrate metabolism</keyword>
<comment type="catalytic activity">
    <reaction evidence="5">
        <text>[(1-&gt;4)-N-acetyl-beta-D-glucosaminyl](n) + n H2O = chitosan + n acetate</text>
        <dbReference type="Rhea" id="RHEA:10464"/>
        <dbReference type="Rhea" id="RHEA-COMP:9593"/>
        <dbReference type="Rhea" id="RHEA-COMP:9597"/>
        <dbReference type="ChEBI" id="CHEBI:15377"/>
        <dbReference type="ChEBI" id="CHEBI:17029"/>
        <dbReference type="ChEBI" id="CHEBI:30089"/>
        <dbReference type="ChEBI" id="CHEBI:57704"/>
        <dbReference type="EC" id="3.5.1.41"/>
    </reaction>
    <physiologicalReaction direction="left-to-right" evidence="5">
        <dbReference type="Rhea" id="RHEA:10465"/>
    </physiologicalReaction>
</comment>
<dbReference type="Gene3D" id="3.20.20.370">
    <property type="entry name" value="Glycoside hydrolase/deacetylase"/>
    <property type="match status" value="1"/>
</dbReference>
<sequence>MLAILTLLIFLITPFYLVYKPPQFLIRYLQRRWPDVLWHVPTSSKTVALTIDDGPSQYTSEMMQILKENGATATWFLIGSYVPGREQVLEALIQNGNELSNHAMRDETSKSLTNDTLRKQIAAVEGMIRRAYAAMGRNEEYPKYFRPGGGFFSRRMQDLLVRLGYRLILGDIYPHDPFIPYWRINAKHILSMLHPGGIIICHDGRSWTLPMLRKVLPEVRRRGYRIVTVTKLLEETRKQ</sequence>
<organism evidence="7 8">
    <name type="scientific">Emydomyces testavorans</name>
    <dbReference type="NCBI Taxonomy" id="2070801"/>
    <lineage>
        <taxon>Eukaryota</taxon>
        <taxon>Fungi</taxon>
        <taxon>Dikarya</taxon>
        <taxon>Ascomycota</taxon>
        <taxon>Pezizomycotina</taxon>
        <taxon>Eurotiomycetes</taxon>
        <taxon>Eurotiomycetidae</taxon>
        <taxon>Onygenales</taxon>
        <taxon>Nannizziopsiaceae</taxon>
        <taxon>Emydomyces</taxon>
    </lineage>
</organism>
<evidence type="ECO:0000313" key="7">
    <source>
        <dbReference type="EMBL" id="WEW58562.1"/>
    </source>
</evidence>
<evidence type="ECO:0000256" key="2">
    <source>
        <dbReference type="ARBA" id="ARBA00023024"/>
    </source>
</evidence>
<keyword evidence="8" id="KW-1185">Reference proteome</keyword>
<dbReference type="PROSITE" id="PS51677">
    <property type="entry name" value="NODB"/>
    <property type="match status" value="1"/>
</dbReference>
<reference evidence="7" key="1">
    <citation type="submission" date="2023-03" db="EMBL/GenBank/DDBJ databases">
        <title>Emydomyces testavorans Genome Sequence.</title>
        <authorList>
            <person name="Hoyer L."/>
        </authorList>
    </citation>
    <scope>NUCLEOTIDE SEQUENCE</scope>
    <source>
        <strain evidence="7">16-2883</strain>
    </source>
</reference>